<accession>A0A438IGK6</accession>
<evidence type="ECO:0000313" key="1">
    <source>
        <dbReference type="EMBL" id="RVW95864.1"/>
    </source>
</evidence>
<comment type="caution">
    <text evidence="1">The sequence shown here is derived from an EMBL/GenBank/DDBJ whole genome shotgun (WGS) entry which is preliminary data.</text>
</comment>
<name>A0A438IGK6_VITVI</name>
<sequence length="335" mass="37011">MFPEDIGDQAEPSDECLRRASSLLIAQNEAYGDPLTSTSTITNFRSKKSFEPLEALIKESVVCPFSEGPVFARPPSLSSWVLNRGSLSTEREKGTSNFNKHGLEPVEETVEETLSASFIGLSMDETKNSVTASEHVSPTLHYSSPPYIAPMPSAPLLPDDAVWFSGVPSSFPECKSPGVINETGAFMGASPLSGYSNWTATHGPVDYTPSIPGLIYGHSPLLGARSSPEWFHHYNYNQNFEQANIHMRPMGKPVGFQPIDILGEPPLHSGSTLVYGVDEQRREKLFHGYQRPFPYGYGAATDLRDEQQQLLQYLKEKELRLPQDPQVRGPTYMGN</sequence>
<gene>
    <name evidence="1" type="ORF">CK203_025795</name>
</gene>
<protein>
    <submittedName>
        <fullName evidence="1">Uncharacterized protein</fullName>
    </submittedName>
</protein>
<dbReference type="EMBL" id="QGNW01000111">
    <property type="protein sequence ID" value="RVW95864.1"/>
    <property type="molecule type" value="Genomic_DNA"/>
</dbReference>
<proteinExistence type="predicted"/>
<dbReference type="AlphaFoldDB" id="A0A438IGK6"/>
<dbReference type="Proteomes" id="UP000288805">
    <property type="component" value="Unassembled WGS sequence"/>
</dbReference>
<organism evidence="1 2">
    <name type="scientific">Vitis vinifera</name>
    <name type="common">Grape</name>
    <dbReference type="NCBI Taxonomy" id="29760"/>
    <lineage>
        <taxon>Eukaryota</taxon>
        <taxon>Viridiplantae</taxon>
        <taxon>Streptophyta</taxon>
        <taxon>Embryophyta</taxon>
        <taxon>Tracheophyta</taxon>
        <taxon>Spermatophyta</taxon>
        <taxon>Magnoliopsida</taxon>
        <taxon>eudicotyledons</taxon>
        <taxon>Gunneridae</taxon>
        <taxon>Pentapetalae</taxon>
        <taxon>rosids</taxon>
        <taxon>Vitales</taxon>
        <taxon>Vitaceae</taxon>
        <taxon>Viteae</taxon>
        <taxon>Vitis</taxon>
    </lineage>
</organism>
<evidence type="ECO:0000313" key="2">
    <source>
        <dbReference type="Proteomes" id="UP000288805"/>
    </source>
</evidence>
<reference evidence="1 2" key="1">
    <citation type="journal article" date="2018" name="PLoS Genet.">
        <title>Population sequencing reveals clonal diversity and ancestral inbreeding in the grapevine cultivar Chardonnay.</title>
        <authorList>
            <person name="Roach M.J."/>
            <person name="Johnson D.L."/>
            <person name="Bohlmann J."/>
            <person name="van Vuuren H.J."/>
            <person name="Jones S.J."/>
            <person name="Pretorius I.S."/>
            <person name="Schmidt S.A."/>
            <person name="Borneman A.R."/>
        </authorList>
    </citation>
    <scope>NUCLEOTIDE SEQUENCE [LARGE SCALE GENOMIC DNA]</scope>
    <source>
        <strain evidence="2">cv. Chardonnay</strain>
        <tissue evidence="1">Leaf</tissue>
    </source>
</reference>